<keyword evidence="6" id="KW-1185">Reference proteome</keyword>
<dbReference type="SUPFAM" id="SSF52540">
    <property type="entry name" value="P-loop containing nucleoside triphosphate hydrolases"/>
    <property type="match status" value="1"/>
</dbReference>
<dbReference type="RefSeq" id="WP_206722303.1">
    <property type="nucleotide sequence ID" value="NZ_CP071090.1"/>
</dbReference>
<dbReference type="PANTHER" id="PTHR42781:SF4">
    <property type="entry name" value="SPERMIDINE_PUTRESCINE IMPORT ATP-BINDING PROTEIN POTA"/>
    <property type="match status" value="1"/>
</dbReference>
<sequence>MYELQDVSKRFGSTQALQPLSLRLPTGRTTVLLGPSGCGKSTMVRLLNGLLRPDTGRVLFDGKPLPSEGDALLAVRHRVGYALQGGGLFPHLTGEENVTLMAHHLRWASSRTRERLAELVELTRFPADALARYPAQLSGGQRQRVALMRALMLDPDVLLLDEPLGALDPLVRHELQTDLRAIFARLRKTVVLVTHDLAEAGFLGDDILLMRDGRVVQQGGLADLESRPADPFVTRFIQAQRPVPGGGAAA</sequence>
<reference evidence="5 6" key="1">
    <citation type="submission" date="2021-02" db="EMBL/GenBank/DDBJ databases">
        <title>De Novo genome assembly of isolated myxobacteria.</title>
        <authorList>
            <person name="Stevens D.C."/>
        </authorList>
    </citation>
    <scope>NUCLEOTIDE SEQUENCE [LARGE SCALE GENOMIC DNA]</scope>
    <source>
        <strain evidence="6">SCPEA02</strain>
    </source>
</reference>
<keyword evidence="3 5" id="KW-0067">ATP-binding</keyword>
<dbReference type="InterPro" id="IPR027417">
    <property type="entry name" value="P-loop_NTPase"/>
</dbReference>
<evidence type="ECO:0000313" key="5">
    <source>
        <dbReference type="EMBL" id="QSQ20723.1"/>
    </source>
</evidence>
<feature type="domain" description="ABC transporter" evidence="4">
    <location>
        <begin position="2"/>
        <end position="237"/>
    </location>
</feature>
<accession>A0ABX7NX94</accession>
<dbReference type="EMBL" id="CP071090">
    <property type="protein sequence ID" value="QSQ20723.1"/>
    <property type="molecule type" value="Genomic_DNA"/>
</dbReference>
<proteinExistence type="predicted"/>
<dbReference type="InterPro" id="IPR003593">
    <property type="entry name" value="AAA+_ATPase"/>
</dbReference>
<dbReference type="PANTHER" id="PTHR42781">
    <property type="entry name" value="SPERMIDINE/PUTRESCINE IMPORT ATP-BINDING PROTEIN POTA"/>
    <property type="match status" value="1"/>
</dbReference>
<dbReference type="Gene3D" id="3.40.50.300">
    <property type="entry name" value="P-loop containing nucleotide triphosphate hydrolases"/>
    <property type="match status" value="1"/>
</dbReference>
<keyword evidence="1" id="KW-0813">Transport</keyword>
<gene>
    <name evidence="5" type="ORF">JY651_36655</name>
</gene>
<dbReference type="GO" id="GO:0005524">
    <property type="term" value="F:ATP binding"/>
    <property type="evidence" value="ECO:0007669"/>
    <property type="project" value="UniProtKB-KW"/>
</dbReference>
<evidence type="ECO:0000313" key="6">
    <source>
        <dbReference type="Proteomes" id="UP000662747"/>
    </source>
</evidence>
<dbReference type="SMART" id="SM00382">
    <property type="entry name" value="AAA"/>
    <property type="match status" value="1"/>
</dbReference>
<dbReference type="PROSITE" id="PS50893">
    <property type="entry name" value="ABC_TRANSPORTER_2"/>
    <property type="match status" value="1"/>
</dbReference>
<evidence type="ECO:0000256" key="1">
    <source>
        <dbReference type="ARBA" id="ARBA00022448"/>
    </source>
</evidence>
<protein>
    <submittedName>
        <fullName evidence="5">ATP-binding cassette domain-containing protein</fullName>
    </submittedName>
</protein>
<dbReference type="InterPro" id="IPR050093">
    <property type="entry name" value="ABC_SmlMolc_Importer"/>
</dbReference>
<evidence type="ECO:0000256" key="2">
    <source>
        <dbReference type="ARBA" id="ARBA00022741"/>
    </source>
</evidence>
<dbReference type="Proteomes" id="UP000662747">
    <property type="component" value="Chromosome"/>
</dbReference>
<dbReference type="Pfam" id="PF00005">
    <property type="entry name" value="ABC_tran"/>
    <property type="match status" value="1"/>
</dbReference>
<evidence type="ECO:0000259" key="4">
    <source>
        <dbReference type="PROSITE" id="PS50893"/>
    </source>
</evidence>
<keyword evidence="2" id="KW-0547">Nucleotide-binding</keyword>
<name>A0ABX7NX94_9BACT</name>
<dbReference type="InterPro" id="IPR003439">
    <property type="entry name" value="ABC_transporter-like_ATP-bd"/>
</dbReference>
<evidence type="ECO:0000256" key="3">
    <source>
        <dbReference type="ARBA" id="ARBA00022840"/>
    </source>
</evidence>
<organism evidence="5 6">
    <name type="scientific">Pyxidicoccus parkwayensis</name>
    <dbReference type="NCBI Taxonomy" id="2813578"/>
    <lineage>
        <taxon>Bacteria</taxon>
        <taxon>Pseudomonadati</taxon>
        <taxon>Myxococcota</taxon>
        <taxon>Myxococcia</taxon>
        <taxon>Myxococcales</taxon>
        <taxon>Cystobacterineae</taxon>
        <taxon>Myxococcaceae</taxon>
        <taxon>Pyxidicoccus</taxon>
    </lineage>
</organism>